<dbReference type="AlphaFoldDB" id="A0A1H8EHI5"/>
<name>A0A1H8EHI5_9ACTN</name>
<protein>
    <submittedName>
        <fullName evidence="1">Uncharacterized protein</fullName>
    </submittedName>
</protein>
<keyword evidence="2" id="KW-1185">Reference proteome</keyword>
<proteinExistence type="predicted"/>
<evidence type="ECO:0000313" key="1">
    <source>
        <dbReference type="EMBL" id="SEN18945.1"/>
    </source>
</evidence>
<accession>A0A1H8EHI5</accession>
<dbReference type="EMBL" id="FOBF01000023">
    <property type="protein sequence ID" value="SEN18945.1"/>
    <property type="molecule type" value="Genomic_DNA"/>
</dbReference>
<dbReference type="OrthoDB" id="4208153at2"/>
<organism evidence="1 2">
    <name type="scientific">Nonomuraea pusilla</name>
    <dbReference type="NCBI Taxonomy" id="46177"/>
    <lineage>
        <taxon>Bacteria</taxon>
        <taxon>Bacillati</taxon>
        <taxon>Actinomycetota</taxon>
        <taxon>Actinomycetes</taxon>
        <taxon>Streptosporangiales</taxon>
        <taxon>Streptosporangiaceae</taxon>
        <taxon>Nonomuraea</taxon>
    </lineage>
</organism>
<dbReference type="STRING" id="46177.SAMN05660976_06984"/>
<dbReference type="RefSeq" id="WP_055504169.1">
    <property type="nucleotide sequence ID" value="NZ_BBZG01000002.1"/>
</dbReference>
<gene>
    <name evidence="1" type="ORF">SAMN05660976_06984</name>
</gene>
<reference evidence="1 2" key="1">
    <citation type="submission" date="2016-10" db="EMBL/GenBank/DDBJ databases">
        <authorList>
            <person name="de Groot N.N."/>
        </authorList>
    </citation>
    <scope>NUCLEOTIDE SEQUENCE [LARGE SCALE GENOMIC DNA]</scope>
    <source>
        <strain evidence="1 2">DSM 43357</strain>
    </source>
</reference>
<dbReference type="Proteomes" id="UP000198953">
    <property type="component" value="Unassembled WGS sequence"/>
</dbReference>
<sequence>MNSIESGIEDGAVARALREIGTAPDTYGPTLNTGPSPGAVETIGRAMANALRGIRPGAMAIWNTSDEAVLAHVVGRELEVPVVRAEEIEGVVLLNPGVTPGTEVALIATTWDRPERVTTLLNLIATKQARAVAVAAVLRTPALDAITLLPTVCLATFADGRA</sequence>
<evidence type="ECO:0000313" key="2">
    <source>
        <dbReference type="Proteomes" id="UP000198953"/>
    </source>
</evidence>